<dbReference type="PhylomeDB" id="Q979R1"/>
<dbReference type="InterPro" id="IPR029063">
    <property type="entry name" value="SAM-dependent_MTases_sf"/>
</dbReference>
<feature type="domain" description="SAM-dependent methyltransferase TRM5/TYW2-type" evidence="4">
    <location>
        <begin position="90"/>
        <end position="331"/>
    </location>
</feature>
<dbReference type="GO" id="GO:0005737">
    <property type="term" value="C:cytoplasm"/>
    <property type="evidence" value="ECO:0007669"/>
    <property type="project" value="TreeGrafter"/>
</dbReference>
<dbReference type="AlphaFoldDB" id="Q979R1"/>
<evidence type="ECO:0000256" key="1">
    <source>
        <dbReference type="ARBA" id="ARBA00022679"/>
    </source>
</evidence>
<evidence type="ECO:0000259" key="4">
    <source>
        <dbReference type="PROSITE" id="PS51684"/>
    </source>
</evidence>
<dbReference type="GO" id="GO:0030488">
    <property type="term" value="P:tRNA methylation"/>
    <property type="evidence" value="ECO:0007669"/>
    <property type="project" value="TreeGrafter"/>
</dbReference>
<keyword evidence="1" id="KW-0808">Transferase</keyword>
<dbReference type="Pfam" id="PF02475">
    <property type="entry name" value="TRM5-TYW2_MTfase"/>
    <property type="match status" value="1"/>
</dbReference>
<dbReference type="PaxDb" id="273116-14325337"/>
<dbReference type="Gene3D" id="3.30.70.2580">
    <property type="match status" value="1"/>
</dbReference>
<gene>
    <name evidence="5" type="ORF">TVG1132799</name>
</gene>
<dbReference type="GeneID" id="1441214"/>
<dbReference type="GO" id="GO:0031591">
    <property type="term" value="P:wybutosine biosynthetic process"/>
    <property type="evidence" value="ECO:0007669"/>
    <property type="project" value="TreeGrafter"/>
</dbReference>
<dbReference type="GO" id="GO:0008175">
    <property type="term" value="F:tRNA methyltransferase activity"/>
    <property type="evidence" value="ECO:0007669"/>
    <property type="project" value="TreeGrafter"/>
</dbReference>
<evidence type="ECO:0000313" key="5">
    <source>
        <dbReference type="EMBL" id="BAB60241.1"/>
    </source>
</evidence>
<evidence type="ECO:0000313" key="6">
    <source>
        <dbReference type="Proteomes" id="UP000001017"/>
    </source>
</evidence>
<accession>Q979R1</accession>
<reference evidence="5 6" key="2">
    <citation type="journal article" date="2000" name="Proc. Natl. Acad. Sci. U.S.A.">
        <title>Archaeal adaptation to higher temperatures revealed by genomic sequence of Thermoplasma volcanium.</title>
        <authorList>
            <person name="Kawashima T."/>
            <person name="Amano N."/>
            <person name="Koike H."/>
            <person name="Makino S."/>
            <person name="Higuchi S."/>
            <person name="Kawashima-Ohya Y."/>
            <person name="Watanabe K."/>
            <person name="Yamazaki M."/>
            <person name="Kanehori K."/>
            <person name="Kawamoto T."/>
            <person name="Nunoshiba T."/>
            <person name="Yamamoto Y."/>
            <person name="Aramaki H."/>
            <person name="Makino K."/>
            <person name="Suzuki M."/>
        </authorList>
    </citation>
    <scope>NUCLEOTIDE SEQUENCE [LARGE SCALE GENOMIC DNA]</scope>
    <source>
        <strain evidence="6">ATCC 51530 / DSM 4299 / JCM 9571 / NBRC 15438 / GSS1</strain>
    </source>
</reference>
<keyword evidence="2" id="KW-0949">S-adenosyl-L-methionine</keyword>
<dbReference type="STRING" id="273116.gene:9381897"/>
<organism evidence="5 6">
    <name type="scientific">Thermoplasma volcanium (strain ATCC 51530 / DSM 4299 / JCM 9571 / NBRC 15438 / GSS1)</name>
    <dbReference type="NCBI Taxonomy" id="273116"/>
    <lineage>
        <taxon>Archaea</taxon>
        <taxon>Methanobacteriati</taxon>
        <taxon>Thermoplasmatota</taxon>
        <taxon>Thermoplasmata</taxon>
        <taxon>Thermoplasmatales</taxon>
        <taxon>Thermoplasmataceae</taxon>
        <taxon>Thermoplasma</taxon>
    </lineage>
</organism>
<dbReference type="Gene3D" id="3.40.50.150">
    <property type="entry name" value="Vaccinia Virus protein VP39"/>
    <property type="match status" value="1"/>
</dbReference>
<dbReference type="SUPFAM" id="SSF53335">
    <property type="entry name" value="S-adenosyl-L-methionine-dependent methyltransferases"/>
    <property type="match status" value="1"/>
</dbReference>
<keyword evidence="6" id="KW-1185">Reference proteome</keyword>
<sequence>MPTSLACVIEAPMANEIIRRLMIEDLIRKDLKIKKIENEIFIPVKDGTNLQQCRIVYSDFDERHYENIKQTMASFIKRNGGDERSLPDKWIKLGDAIFVKELIDQTTFEAFERFMGVRRAYLYESVRGVERIPVVRHLYGLRGEIRHVEDGLTYFFDPEKIMFSAGNTNERTRIREMKLDGMTVLDMFAGIGYFTLPAVKYGHAEHTDACDINPEAIKFLKKNLSANGISKSVKPICGDARIACPIKAYDLIIMGNFKSIEYLPAALIRSKAGTKIILHHLVSQERLSKFIYDLENYCISLGYFTSIQEWHIVKSYSPKMFHVATTLEILKVQE</sequence>
<dbReference type="RefSeq" id="WP_010917332.1">
    <property type="nucleotide sequence ID" value="NC_002689.2"/>
</dbReference>
<keyword evidence="3" id="KW-0819">tRNA processing</keyword>
<dbReference type="PANTHER" id="PTHR23245:SF31">
    <property type="entry name" value="TRNA WYBUTOSINE-SYNTHESIZING PROTEIN 3 HOMOLOG"/>
    <property type="match status" value="1"/>
</dbReference>
<evidence type="ECO:0000256" key="2">
    <source>
        <dbReference type="ARBA" id="ARBA00022691"/>
    </source>
</evidence>
<dbReference type="InterPro" id="IPR030382">
    <property type="entry name" value="MeTrfase_TRM5/TYW2"/>
</dbReference>
<dbReference type="Pfam" id="PF18093">
    <property type="entry name" value="Trm5_N"/>
    <property type="match status" value="1"/>
</dbReference>
<dbReference type="PANTHER" id="PTHR23245">
    <property type="entry name" value="TRNA METHYLTRANSFERASE"/>
    <property type="match status" value="1"/>
</dbReference>
<dbReference type="PROSITE" id="PS51684">
    <property type="entry name" value="SAM_MT_TRM5_TYW2"/>
    <property type="match status" value="1"/>
</dbReference>
<dbReference type="eggNOG" id="arCOG10124">
    <property type="taxonomic scope" value="Archaea"/>
</dbReference>
<dbReference type="InterPro" id="IPR040601">
    <property type="entry name" value="Trm5a/b_N"/>
</dbReference>
<dbReference type="HOGENOM" id="CLU_022610_0_2_2"/>
<dbReference type="EMBL" id="BA000011">
    <property type="protein sequence ID" value="BAB60241.1"/>
    <property type="molecule type" value="Genomic_DNA"/>
</dbReference>
<protein>
    <recommendedName>
        <fullName evidence="4">SAM-dependent methyltransferase TRM5/TYW2-type domain-containing protein</fullName>
    </recommendedName>
</protein>
<reference evidence="5 6" key="1">
    <citation type="journal article" date="1999" name="Proc. Jpn. Acad.">
        <title>Determination of the complete genomic DNA sequence of Thermoplasma volvanium GSS1.</title>
        <authorList>
            <person name="Kawashima T."/>
            <person name="Yamamoto Y."/>
            <person name="Aramaki H."/>
            <person name="Nunoshiba T."/>
            <person name="Kawamoto T."/>
            <person name="Watanabe K."/>
            <person name="Yamazaki M."/>
            <person name="Kanehori K."/>
            <person name="Amano N."/>
            <person name="Ohya Y."/>
            <person name="Makino K."/>
            <person name="Suzuki M."/>
        </authorList>
    </citation>
    <scope>NUCLEOTIDE SEQUENCE [LARGE SCALE GENOMIC DNA]</scope>
    <source>
        <strain evidence="6">ATCC 51530 / DSM 4299 / JCM 9571 / NBRC 15438 / GSS1</strain>
    </source>
</reference>
<name>Q979R1_THEVO</name>
<dbReference type="InterPro" id="IPR056743">
    <property type="entry name" value="TRM5-TYW2-like_MTfase"/>
</dbReference>
<dbReference type="Proteomes" id="UP000001017">
    <property type="component" value="Chromosome"/>
</dbReference>
<proteinExistence type="predicted"/>
<evidence type="ECO:0000256" key="3">
    <source>
        <dbReference type="ARBA" id="ARBA00022694"/>
    </source>
</evidence>
<dbReference type="KEGG" id="tvo:TVG1132799"/>
<dbReference type="CDD" id="cd02440">
    <property type="entry name" value="AdoMet_MTases"/>
    <property type="match status" value="1"/>
</dbReference>